<evidence type="ECO:0000313" key="2">
    <source>
        <dbReference type="Proteomes" id="UP000284395"/>
    </source>
</evidence>
<dbReference type="AlphaFoldDB" id="A0A420ERR4"/>
<evidence type="ECO:0000313" key="1">
    <source>
        <dbReference type="EMBL" id="RKF23394.1"/>
    </source>
</evidence>
<dbReference type="OrthoDB" id="7605144at2"/>
<proteinExistence type="predicted"/>
<organism evidence="1 2">
    <name type="scientific">Altericroceibacterium spongiae</name>
    <dbReference type="NCBI Taxonomy" id="2320269"/>
    <lineage>
        <taxon>Bacteria</taxon>
        <taxon>Pseudomonadati</taxon>
        <taxon>Pseudomonadota</taxon>
        <taxon>Alphaproteobacteria</taxon>
        <taxon>Sphingomonadales</taxon>
        <taxon>Erythrobacteraceae</taxon>
        <taxon>Altericroceibacterium</taxon>
    </lineage>
</organism>
<reference evidence="1 2" key="1">
    <citation type="submission" date="2018-09" db="EMBL/GenBank/DDBJ databases">
        <title>Altererythrobacter spongiae sp. nov., isolated from a marine sponge.</title>
        <authorList>
            <person name="Zhuang L."/>
            <person name="Luo L."/>
        </authorList>
    </citation>
    <scope>NUCLEOTIDE SEQUENCE [LARGE SCALE GENOMIC DNA]</scope>
    <source>
        <strain evidence="1 2">HN-Y73</strain>
    </source>
</reference>
<accession>A0A420ERR4</accession>
<sequence length="371" mass="40413">MPKPVVSLDAYVLPDDHRIFKVSPGKTYRFYKEVKRSNAIFLDVRGLDHLDGHPNTWSDQAIAKAIATDRWDRELKSRARGNDPKGSKAINRTDRTRLGFLKALLGEAQKGDLVVVPVEGYAKDVLIGELLDEPWDTKTIVAQDGEDGEFTYIGRRVKWKAAQSKRFFSGEMIKALHTQTAVFQIGRSLHEEVYRLAYRNFVYRGNFVAEFHTGKARFTSEDSAVLSAWLNGFDYLQSRLGGGGALPASFYEMGLSQVPDDQAADLTINVNSPGAYVLKSPGGFALALVGMFALSGCDSKTVVDNGVTVELKTVGVGSNAAGTAIEECINDMAVALGEARLDQASDLCARAGKDAKVTTAASLKTVPKARK</sequence>
<name>A0A420ERR4_9SPHN</name>
<gene>
    <name evidence="1" type="ORF">D6851_02675</name>
</gene>
<comment type="caution">
    <text evidence="1">The sequence shown here is derived from an EMBL/GenBank/DDBJ whole genome shotgun (WGS) entry which is preliminary data.</text>
</comment>
<dbReference type="EMBL" id="RAPF01000001">
    <property type="protein sequence ID" value="RKF23394.1"/>
    <property type="molecule type" value="Genomic_DNA"/>
</dbReference>
<dbReference type="RefSeq" id="WP_120323298.1">
    <property type="nucleotide sequence ID" value="NZ_RAPF01000001.1"/>
</dbReference>
<protein>
    <submittedName>
        <fullName evidence="1">Uncharacterized protein</fullName>
    </submittedName>
</protein>
<dbReference type="Proteomes" id="UP000284395">
    <property type="component" value="Unassembled WGS sequence"/>
</dbReference>
<keyword evidence="2" id="KW-1185">Reference proteome</keyword>